<dbReference type="InterPro" id="IPR040457">
    <property type="entry name" value="GCP_C"/>
</dbReference>
<dbReference type="EMBL" id="CAXKWB010004945">
    <property type="protein sequence ID" value="CAL4075841.1"/>
    <property type="molecule type" value="Genomic_DNA"/>
</dbReference>
<comment type="caution">
    <text evidence="10">The sequence shown here is derived from an EMBL/GenBank/DDBJ whole genome shotgun (WGS) entry which is preliminary data.</text>
</comment>
<dbReference type="InterPro" id="IPR042241">
    <property type="entry name" value="GCP_C_sf"/>
</dbReference>
<evidence type="ECO:0000256" key="7">
    <source>
        <dbReference type="SAM" id="Phobius"/>
    </source>
</evidence>
<keyword evidence="11" id="KW-1185">Reference proteome</keyword>
<protein>
    <recommendedName>
        <fullName evidence="6">Gamma-tubulin complex component</fullName>
    </recommendedName>
</protein>
<dbReference type="GO" id="GO:0005874">
    <property type="term" value="C:microtubule"/>
    <property type="evidence" value="ECO:0007669"/>
    <property type="project" value="UniProtKB-KW"/>
</dbReference>
<reference evidence="10 11" key="1">
    <citation type="submission" date="2024-05" db="EMBL/GenBank/DDBJ databases">
        <authorList>
            <person name="Wallberg A."/>
        </authorList>
    </citation>
    <scope>NUCLEOTIDE SEQUENCE [LARGE SCALE GENOMIC DNA]</scope>
</reference>
<dbReference type="Gene3D" id="1.20.120.1900">
    <property type="entry name" value="Gamma-tubulin complex, C-terminal domain"/>
    <property type="match status" value="1"/>
</dbReference>
<evidence type="ECO:0000313" key="11">
    <source>
        <dbReference type="Proteomes" id="UP001497623"/>
    </source>
</evidence>
<evidence type="ECO:0000256" key="1">
    <source>
        <dbReference type="ARBA" id="ARBA00004267"/>
    </source>
</evidence>
<dbReference type="GO" id="GO:0051011">
    <property type="term" value="F:microtubule minus-end binding"/>
    <property type="evidence" value="ECO:0007669"/>
    <property type="project" value="TreeGrafter"/>
</dbReference>
<accession>A0AAV2QC11</accession>
<evidence type="ECO:0000256" key="3">
    <source>
        <dbReference type="ARBA" id="ARBA00022490"/>
    </source>
</evidence>
<feature type="domain" description="Gamma tubulin complex component protein N-terminal" evidence="9">
    <location>
        <begin position="146"/>
        <end position="358"/>
    </location>
</feature>
<dbReference type="PANTHER" id="PTHR19302">
    <property type="entry name" value="GAMMA TUBULIN COMPLEX PROTEIN"/>
    <property type="match status" value="1"/>
</dbReference>
<organism evidence="10 11">
    <name type="scientific">Meganyctiphanes norvegica</name>
    <name type="common">Northern krill</name>
    <name type="synonym">Thysanopoda norvegica</name>
    <dbReference type="NCBI Taxonomy" id="48144"/>
    <lineage>
        <taxon>Eukaryota</taxon>
        <taxon>Metazoa</taxon>
        <taxon>Ecdysozoa</taxon>
        <taxon>Arthropoda</taxon>
        <taxon>Crustacea</taxon>
        <taxon>Multicrustacea</taxon>
        <taxon>Malacostraca</taxon>
        <taxon>Eumalacostraca</taxon>
        <taxon>Eucarida</taxon>
        <taxon>Euphausiacea</taxon>
        <taxon>Euphausiidae</taxon>
        <taxon>Meganyctiphanes</taxon>
    </lineage>
</organism>
<comment type="similarity">
    <text evidence="2 6">Belongs to the TUBGCP family.</text>
</comment>
<evidence type="ECO:0000256" key="5">
    <source>
        <dbReference type="ARBA" id="ARBA00023212"/>
    </source>
</evidence>
<evidence type="ECO:0000256" key="4">
    <source>
        <dbReference type="ARBA" id="ARBA00022701"/>
    </source>
</evidence>
<evidence type="ECO:0000259" key="9">
    <source>
        <dbReference type="Pfam" id="PF17681"/>
    </source>
</evidence>
<comment type="subcellular location">
    <subcellularLocation>
        <location evidence="1 6">Cytoplasm</location>
        <location evidence="1 6">Cytoskeleton</location>
        <location evidence="1 6">Microtubule organizing center</location>
    </subcellularLocation>
</comment>
<keyword evidence="4 6" id="KW-0493">Microtubule</keyword>
<proteinExistence type="inferred from homology"/>
<dbReference type="Proteomes" id="UP001497623">
    <property type="component" value="Unassembled WGS sequence"/>
</dbReference>
<dbReference type="Pfam" id="PF17681">
    <property type="entry name" value="GCP_N_terminal"/>
    <property type="match status" value="1"/>
</dbReference>
<keyword evidence="5 6" id="KW-0206">Cytoskeleton</keyword>
<feature type="domain" description="Gamma tubulin complex component C-terminal" evidence="8">
    <location>
        <begin position="416"/>
        <end position="715"/>
    </location>
</feature>
<name>A0AAV2QC11_MEGNR</name>
<dbReference type="InterPro" id="IPR041470">
    <property type="entry name" value="GCP_N"/>
</dbReference>
<dbReference type="GO" id="GO:0000930">
    <property type="term" value="C:gamma-tubulin complex"/>
    <property type="evidence" value="ECO:0007669"/>
    <property type="project" value="TreeGrafter"/>
</dbReference>
<keyword evidence="3 6" id="KW-0963">Cytoplasm</keyword>
<dbReference type="GO" id="GO:0051321">
    <property type="term" value="P:meiotic cell cycle"/>
    <property type="evidence" value="ECO:0007669"/>
    <property type="project" value="TreeGrafter"/>
</dbReference>
<dbReference type="AlphaFoldDB" id="A0AAV2QC11"/>
<keyword evidence="7" id="KW-0812">Transmembrane</keyword>
<keyword evidence="7" id="KW-1133">Transmembrane helix</keyword>
<feature type="transmembrane region" description="Helical" evidence="7">
    <location>
        <begin position="6"/>
        <end position="26"/>
    </location>
</feature>
<feature type="non-terminal residue" evidence="10">
    <location>
        <position position="721"/>
    </location>
</feature>
<dbReference type="PANTHER" id="PTHR19302:SF27">
    <property type="entry name" value="GAMMA-TUBULIN COMPLEX COMPONENT 4"/>
    <property type="match status" value="1"/>
</dbReference>
<evidence type="ECO:0000256" key="6">
    <source>
        <dbReference type="RuleBase" id="RU363050"/>
    </source>
</evidence>
<dbReference type="GO" id="GO:0051225">
    <property type="term" value="P:spindle assembly"/>
    <property type="evidence" value="ECO:0007669"/>
    <property type="project" value="TreeGrafter"/>
</dbReference>
<dbReference type="GO" id="GO:0000278">
    <property type="term" value="P:mitotic cell cycle"/>
    <property type="evidence" value="ECO:0007669"/>
    <property type="project" value="TreeGrafter"/>
</dbReference>
<dbReference type="GO" id="GO:0000922">
    <property type="term" value="C:spindle pole"/>
    <property type="evidence" value="ECO:0007669"/>
    <property type="project" value="InterPro"/>
</dbReference>
<evidence type="ECO:0000259" key="8">
    <source>
        <dbReference type="Pfam" id="PF04130"/>
    </source>
</evidence>
<dbReference type="GO" id="GO:0007020">
    <property type="term" value="P:microtubule nucleation"/>
    <property type="evidence" value="ECO:0007669"/>
    <property type="project" value="InterPro"/>
</dbReference>
<dbReference type="GO" id="GO:0043015">
    <property type="term" value="F:gamma-tubulin binding"/>
    <property type="evidence" value="ECO:0007669"/>
    <property type="project" value="InterPro"/>
</dbReference>
<evidence type="ECO:0000256" key="2">
    <source>
        <dbReference type="ARBA" id="ARBA00010337"/>
    </source>
</evidence>
<sequence length="721" mass="83315">MKPRTFESIAICFGSFLNTSIYIVFLKGKKNYFCLKYTSPLAEFRPDMTFMNQIVYGEMPFMNQIVYGEMPFMIGYGEMPFMNQIVYREMPFMVSKHIGGLESLFFINVNQVLEITNLTKFHPYCVFCDIYSILPTQCNRLWRNAFYESSSGLYLASFAGAVREALQKYPRTVNDLEFQLLDNPHMSLTDINLALDPIKPMLTSINALISKIEHRHVRGCSILEAIHKHTSSSVEQTMEIMISVEQQVMNVLYEQLRRWLLHADLLDPHNEFFIQVRARMASAGKLQCLNGQSLTGKKIIMFEGKSQCLKVSYQLVPELLPEHIPLHTAEKILFIGESIQVFEQKGKTIDGHNESWPAPDFNHDLNNRNDNIGYEGLGYISIFKMVMRLFQVQRTFVKNVLQHLLSLVLEAGFVSELSDLRAVFLLERGELYQAFLPMATPLLTMPHNTIHTSKLNRLFQLAGQQVLLEECLMKKFSLTYRPPDKSERPSDITNGDWRGLRLQYNASWPLHKMFTTAVQDKYNAVFSFLLDVRRAQQRLQQLWIIRMADKTVRMTETESVHWTLRHQMGLLVDNIQYYLQVDVLASESSVLLEAVSIARDYQHLETSHQAFLAAITHQCFLNNKIVSKCLNNLLTLVHNFCNVLESLNISKAQEKKVDRGCSVTGSAQVRSSQKRVQEINSEFEVVAAQLFWVLSLQRSKHTTQLIMRIDYNKYYTKNTQC</sequence>
<evidence type="ECO:0000313" key="10">
    <source>
        <dbReference type="EMBL" id="CAL4075841.1"/>
    </source>
</evidence>
<keyword evidence="7" id="KW-0472">Membrane</keyword>
<dbReference type="GO" id="GO:0031122">
    <property type="term" value="P:cytoplasmic microtubule organization"/>
    <property type="evidence" value="ECO:0007669"/>
    <property type="project" value="TreeGrafter"/>
</dbReference>
<gene>
    <name evidence="10" type="ORF">MNOR_LOCUS9978</name>
</gene>
<dbReference type="Pfam" id="PF04130">
    <property type="entry name" value="GCP_C_terminal"/>
    <property type="match status" value="1"/>
</dbReference>
<dbReference type="InterPro" id="IPR007259">
    <property type="entry name" value="GCP"/>
</dbReference>